<dbReference type="OrthoDB" id="5296889at2"/>
<dbReference type="PANTHER" id="PTHR43352:SF1">
    <property type="entry name" value="ANTHRANILATE--COA LIGASE"/>
    <property type="match status" value="1"/>
</dbReference>
<dbReference type="Pfam" id="PF00501">
    <property type="entry name" value="AMP-binding"/>
    <property type="match status" value="1"/>
</dbReference>
<organism evidence="4 5">
    <name type="scientific">Alkalimonas amylolytica</name>
    <dbReference type="NCBI Taxonomy" id="152573"/>
    <lineage>
        <taxon>Bacteria</taxon>
        <taxon>Pseudomonadati</taxon>
        <taxon>Pseudomonadota</taxon>
        <taxon>Gammaproteobacteria</taxon>
        <taxon>Alkalimonas</taxon>
    </lineage>
</organism>
<sequence>MLKHHIVFGELSYALVRFALTLLVDDTSERVSLVIKKYSDENLLYGDINQIILEVATKNKILLNEKQLSKVSVYENDTDLEINEPLVEIEKKLMALGIYHNSIVSWLIDSKQNSGNASDSKYGTGTYARLEKYVHNDNALVEHYSPASIRFGNIFGPVGRYQDIIDTPLNNYIHGMIDFSARHNSSKVRTYVSETLYLCFSSFLHYCQFILDDTYVRGENIDVQHQYTIPLKDFIYSVAKALSIDVAFIDNAGEELNAQEKYFAQILDTAGLVTSQGCHARLSEMADSEARRNFLSLVEKSVYEAARWRSDITADALLFAKEKRFEHYFNFGDKIVEISRSINGEKTAICHAAGSMNYGLIENSIMNFVSNMVKLGVVPGTRVAIVANDSPSFAIAVLSLLYSGCVAIIVNPLLKLSTIVQALGSAEVSHVLADKEFISLCRDNSEVPANVIPTISDIYDIASEQPCNLSLEITRWLPARTRPFDEGIGMFTSGTTGIPKLIMHRHQDFVVAAERYAAQVLNINTSDRAFSVSRMSFAFGLHNCFNALFNRATAIISPKDLSIDDIVAAIKLYQPTILYAVPTVYQFLINHPAIQPDDFKAVRCFVSAGDRMPVELNRKWQAKFDASILDSLGSTEAFSTYITNIPGSSRAFGWTGKIVPGFAARIINERGVICGPGDIGTLWLRGPTLPSRYENHGAATASRFRDGWYCTNDMFVRDQQGYFSFFGRSDDVVKVSGQWVAPQDIEDVLLGHPDVVEIAVLAVGDNETTTRTKAFVVTNRQDQVQFTKELKQYARQHLERWKYPHLFQFVEALPRTVTGKLQREKLRHLMTAAAQVEVT</sequence>
<dbReference type="InterPro" id="IPR042099">
    <property type="entry name" value="ANL_N_sf"/>
</dbReference>
<evidence type="ECO:0000313" key="5">
    <source>
        <dbReference type="Proteomes" id="UP000198773"/>
    </source>
</evidence>
<evidence type="ECO:0000259" key="2">
    <source>
        <dbReference type="Pfam" id="PF00501"/>
    </source>
</evidence>
<dbReference type="SUPFAM" id="SSF56801">
    <property type="entry name" value="Acetyl-CoA synthetase-like"/>
    <property type="match status" value="1"/>
</dbReference>
<dbReference type="STRING" id="152573.SAMN04488051_10355"/>
<gene>
    <name evidence="4" type="ORF">SAMN04488051_10355</name>
</gene>
<name>A0A1H4AW61_ALKAM</name>
<dbReference type="InterPro" id="IPR000873">
    <property type="entry name" value="AMP-dep_synth/lig_dom"/>
</dbReference>
<keyword evidence="1 4" id="KW-0436">Ligase</keyword>
<dbReference type="GO" id="GO:0016878">
    <property type="term" value="F:acid-thiol ligase activity"/>
    <property type="evidence" value="ECO:0007669"/>
    <property type="project" value="TreeGrafter"/>
</dbReference>
<dbReference type="Gene3D" id="3.40.50.12780">
    <property type="entry name" value="N-terminal domain of ligase-like"/>
    <property type="match status" value="1"/>
</dbReference>
<proteinExistence type="predicted"/>
<protein>
    <submittedName>
        <fullName evidence="4">Acyl-CoA synthetase (AMP-forming)/AMP-acid ligase II</fullName>
    </submittedName>
</protein>
<evidence type="ECO:0000313" key="4">
    <source>
        <dbReference type="EMBL" id="SEA40131.1"/>
    </source>
</evidence>
<dbReference type="InterPro" id="IPR025110">
    <property type="entry name" value="AMP-bd_C"/>
</dbReference>
<dbReference type="Gene3D" id="3.30.300.30">
    <property type="match status" value="1"/>
</dbReference>
<dbReference type="EMBL" id="FNRM01000003">
    <property type="protein sequence ID" value="SEA40131.1"/>
    <property type="molecule type" value="Genomic_DNA"/>
</dbReference>
<feature type="domain" description="AMP-binding enzyme C-terminal" evidence="3">
    <location>
        <begin position="745"/>
        <end position="820"/>
    </location>
</feature>
<evidence type="ECO:0000259" key="3">
    <source>
        <dbReference type="Pfam" id="PF13193"/>
    </source>
</evidence>
<reference evidence="4 5" key="1">
    <citation type="submission" date="2016-10" db="EMBL/GenBank/DDBJ databases">
        <authorList>
            <person name="de Groot N.N."/>
        </authorList>
    </citation>
    <scope>NUCLEOTIDE SEQUENCE [LARGE SCALE GENOMIC DNA]</scope>
    <source>
        <strain evidence="4 5">CGMCC 1.3430</strain>
    </source>
</reference>
<dbReference type="AlphaFoldDB" id="A0A1H4AW61"/>
<dbReference type="Proteomes" id="UP000198773">
    <property type="component" value="Unassembled WGS sequence"/>
</dbReference>
<dbReference type="GO" id="GO:0044550">
    <property type="term" value="P:secondary metabolite biosynthetic process"/>
    <property type="evidence" value="ECO:0007669"/>
    <property type="project" value="TreeGrafter"/>
</dbReference>
<feature type="domain" description="AMP-dependent synthetase/ligase" evidence="2">
    <location>
        <begin position="344"/>
        <end position="693"/>
    </location>
</feature>
<dbReference type="RefSeq" id="WP_091341202.1">
    <property type="nucleotide sequence ID" value="NZ_FNRM01000003.1"/>
</dbReference>
<evidence type="ECO:0000256" key="1">
    <source>
        <dbReference type="ARBA" id="ARBA00022598"/>
    </source>
</evidence>
<dbReference type="PANTHER" id="PTHR43352">
    <property type="entry name" value="ACETYL-COA SYNTHETASE"/>
    <property type="match status" value="1"/>
</dbReference>
<dbReference type="Pfam" id="PF13193">
    <property type="entry name" value="AMP-binding_C"/>
    <property type="match status" value="1"/>
</dbReference>
<accession>A0A1H4AW61</accession>
<dbReference type="InterPro" id="IPR045851">
    <property type="entry name" value="AMP-bd_C_sf"/>
</dbReference>
<keyword evidence="5" id="KW-1185">Reference proteome</keyword>